<comment type="caution">
    <text evidence="1">The sequence shown here is derived from an EMBL/GenBank/DDBJ whole genome shotgun (WGS) entry which is preliminary data.</text>
</comment>
<keyword evidence="2" id="KW-1185">Reference proteome</keyword>
<protein>
    <submittedName>
        <fullName evidence="1">Uncharacterized protein</fullName>
    </submittedName>
</protein>
<dbReference type="Proteomes" id="UP000434409">
    <property type="component" value="Unassembled WGS sequence"/>
</dbReference>
<evidence type="ECO:0000313" key="1">
    <source>
        <dbReference type="EMBL" id="MSR93981.1"/>
    </source>
</evidence>
<organism evidence="1 2">
    <name type="scientific">Suipraeoptans intestinalis</name>
    <dbReference type="NCBI Taxonomy" id="2606628"/>
    <lineage>
        <taxon>Bacteria</taxon>
        <taxon>Bacillati</taxon>
        <taxon>Bacillota</taxon>
        <taxon>Clostridia</taxon>
        <taxon>Lachnospirales</taxon>
        <taxon>Lachnospiraceae</taxon>
        <taxon>Suipraeoptans</taxon>
    </lineage>
</organism>
<dbReference type="RefSeq" id="WP_154477263.1">
    <property type="nucleotide sequence ID" value="NZ_VULY01000018.1"/>
</dbReference>
<reference evidence="1 2" key="1">
    <citation type="submission" date="2019-08" db="EMBL/GenBank/DDBJ databases">
        <title>In-depth cultivation of the pig gut microbiome towards novel bacterial diversity and tailored functional studies.</title>
        <authorList>
            <person name="Wylensek D."/>
            <person name="Hitch T.C.A."/>
            <person name="Clavel T."/>
        </authorList>
    </citation>
    <scope>NUCLEOTIDE SEQUENCE [LARGE SCALE GENOMIC DNA]</scope>
    <source>
        <strain evidence="1 2">68-1-5</strain>
    </source>
</reference>
<dbReference type="AlphaFoldDB" id="A0A6N7USK1"/>
<gene>
    <name evidence="1" type="ORF">FYJ34_06860</name>
</gene>
<name>A0A6N7USK1_9FIRM</name>
<accession>A0A6N7USK1</accession>
<dbReference type="EMBL" id="VULY01000018">
    <property type="protein sequence ID" value="MSR93981.1"/>
    <property type="molecule type" value="Genomic_DNA"/>
</dbReference>
<sequence length="67" mass="8251">MDKEVKNITAEETEALYRVVTDAYKEKYKVRTWIFKKVFSHMLEKMQEEPTIYYLMQKVQEHRTMSK</sequence>
<proteinExistence type="predicted"/>
<evidence type="ECO:0000313" key="2">
    <source>
        <dbReference type="Proteomes" id="UP000434409"/>
    </source>
</evidence>